<dbReference type="CDD" id="cd08054">
    <property type="entry name" value="gp6"/>
    <property type="match status" value="1"/>
</dbReference>
<dbReference type="SMART" id="SM00507">
    <property type="entry name" value="HNHc"/>
    <property type="match status" value="1"/>
</dbReference>
<accession>A0A6P1YHX3</accession>
<dbReference type="Proteomes" id="UP000464751">
    <property type="component" value="Chromosome"/>
</dbReference>
<dbReference type="Gene3D" id="1.10.3230.30">
    <property type="entry name" value="Phage gp6-like head-tail connector protein"/>
    <property type="match status" value="1"/>
</dbReference>
<gene>
    <name evidence="2" type="ORF">G3A50_02435</name>
</gene>
<dbReference type="Gene3D" id="3.40.50.300">
    <property type="entry name" value="P-loop containing nucleotide triphosphate hydrolases"/>
    <property type="match status" value="1"/>
</dbReference>
<evidence type="ECO:0000313" key="3">
    <source>
        <dbReference type="Proteomes" id="UP000464751"/>
    </source>
</evidence>
<protein>
    <recommendedName>
        <fullName evidence="1">HNH nuclease domain-containing protein</fullName>
    </recommendedName>
</protein>
<reference evidence="2 3" key="1">
    <citation type="submission" date="2020-02" db="EMBL/GenBank/DDBJ databases">
        <authorList>
            <person name="Li G."/>
        </authorList>
    </citation>
    <scope>NUCLEOTIDE SEQUENCE [LARGE SCALE GENOMIC DNA]</scope>
    <source>
        <strain evidence="2 3">DSM 102029</strain>
    </source>
</reference>
<sequence>MPVRAPRICGCGHRIAGGAQCPCERKRDAERRARADTKRPSAHGRGYDGKWQKERAAYLKVHPRCAWPGCGAPASVVDHIMPHRGDRKLFWSRSNWQPLCKACHDGRKQSEEKRGGPSTGRRAQPFLARSRIPVVLVCGAPGSGKSTYVEQNKGPNDLVIDLDVIRARLSGAALYASGQEWLGPALDERNRLLASLANDMEHPRLVHRRCSGKDRARTLDAQARDLSCGPDADAIGRMPAPYPRRYPAQRGRSPHGTGGARLVRCSGKGDARMIETSEIVTLAELEAHLRVDDGEEDAGLSDMLEAARRHIEAWVGLLDDFEEVPADLVEALKQLAGHFYENREATSDGQATLSEVPFGFHDLIGPYRRWEF</sequence>
<dbReference type="AlphaFoldDB" id="A0A6P1YHX3"/>
<organism evidence="2 3">
    <name type="scientific">Ancylobacter pratisalsi</name>
    <dbReference type="NCBI Taxonomy" id="1745854"/>
    <lineage>
        <taxon>Bacteria</taxon>
        <taxon>Pseudomonadati</taxon>
        <taxon>Pseudomonadota</taxon>
        <taxon>Alphaproteobacteria</taxon>
        <taxon>Hyphomicrobiales</taxon>
        <taxon>Xanthobacteraceae</taxon>
        <taxon>Ancylobacter</taxon>
    </lineage>
</organism>
<dbReference type="Pfam" id="PF13671">
    <property type="entry name" value="AAA_33"/>
    <property type="match status" value="1"/>
</dbReference>
<dbReference type="GO" id="GO:0008270">
    <property type="term" value="F:zinc ion binding"/>
    <property type="evidence" value="ECO:0007669"/>
    <property type="project" value="InterPro"/>
</dbReference>
<dbReference type="InterPro" id="IPR002711">
    <property type="entry name" value="HNH"/>
</dbReference>
<dbReference type="NCBIfam" id="TIGR01560">
    <property type="entry name" value="put_DNA_pack"/>
    <property type="match status" value="1"/>
</dbReference>
<dbReference type="Pfam" id="PF05135">
    <property type="entry name" value="Phage_connect_1"/>
    <property type="match status" value="1"/>
</dbReference>
<dbReference type="KEGG" id="apra:G3A50_02435"/>
<dbReference type="GO" id="GO:0003676">
    <property type="term" value="F:nucleic acid binding"/>
    <property type="evidence" value="ECO:0007669"/>
    <property type="project" value="InterPro"/>
</dbReference>
<dbReference type="RefSeq" id="WP_163073772.1">
    <property type="nucleotide sequence ID" value="NZ_CP048630.1"/>
</dbReference>
<evidence type="ECO:0000259" key="1">
    <source>
        <dbReference type="SMART" id="SM00507"/>
    </source>
</evidence>
<dbReference type="CDD" id="cd00085">
    <property type="entry name" value="HNHc"/>
    <property type="match status" value="1"/>
</dbReference>
<dbReference type="Pfam" id="PF01844">
    <property type="entry name" value="HNH"/>
    <property type="match status" value="1"/>
</dbReference>
<keyword evidence="3" id="KW-1185">Reference proteome</keyword>
<dbReference type="InterPro" id="IPR006450">
    <property type="entry name" value="Phage_HK97_gp6-like"/>
</dbReference>
<dbReference type="EMBL" id="CP048630">
    <property type="protein sequence ID" value="QIB32685.1"/>
    <property type="molecule type" value="Genomic_DNA"/>
</dbReference>
<dbReference type="InterPro" id="IPR027417">
    <property type="entry name" value="P-loop_NTPase"/>
</dbReference>
<evidence type="ECO:0000313" key="2">
    <source>
        <dbReference type="EMBL" id="QIB32685.1"/>
    </source>
</evidence>
<dbReference type="GO" id="GO:0004519">
    <property type="term" value="F:endonuclease activity"/>
    <property type="evidence" value="ECO:0007669"/>
    <property type="project" value="InterPro"/>
</dbReference>
<dbReference type="InterPro" id="IPR021146">
    <property type="entry name" value="Phage_gp6-like_head-tail"/>
</dbReference>
<proteinExistence type="predicted"/>
<feature type="domain" description="HNH nuclease" evidence="1">
    <location>
        <begin position="53"/>
        <end position="105"/>
    </location>
</feature>
<name>A0A6P1YHX3_9HYPH</name>
<dbReference type="InterPro" id="IPR003615">
    <property type="entry name" value="HNH_nuc"/>
</dbReference>